<accession>A0A1B6CQH7</accession>
<dbReference type="Pfam" id="PF00698">
    <property type="entry name" value="Acyl_transf_1"/>
    <property type="match status" value="1"/>
</dbReference>
<dbReference type="SUPFAM" id="SSF52151">
    <property type="entry name" value="FabD/lysophospholipase-like"/>
    <property type="match status" value="1"/>
</dbReference>
<dbReference type="Gene3D" id="3.40.366.10">
    <property type="entry name" value="Malonyl-Coenzyme A Acyl Carrier Protein, domain 2"/>
    <property type="match status" value="1"/>
</dbReference>
<protein>
    <recommendedName>
        <fullName evidence="1">Malonyl-CoA:ACP transacylase (MAT) domain-containing protein</fullName>
    </recommendedName>
</protein>
<feature type="non-terminal residue" evidence="2">
    <location>
        <position position="448"/>
    </location>
</feature>
<sequence length="448" mass="50385">EDLLNIPIFSETIERCHEIAFHLGINLNSLIYKKDTPSIENVLNSCVVNTAIQVGLVNVLHLIGIVPDYCLGVSTGELCCAYIDNCLSIEDVMLSSIAIGKTYTQVQSLYERVALVGIRYNEIEDRLPEGISIVDDTLPNTCVLSGASEVLDDFVKQLKNEGLFIHTMNVGSSPFHSRYSFPTAQLFSQSLKEVVKDPKSRSSKWICSQSNVNDDLVEYLSNSLQTSITLQEFSKLVPKNSIVIEISPDSFLQDVFQRSHTVIPLVNTTDACVFSSLLSAMGRLYIHGIQVDVNTIYPKIEYPVCRGTPSISQLITWDHTKYWPISSKKTDSPNIKTIHVSKYMKDNPHIQKYSINHNAVIPATDLLMHVWQMFSVNGVKDELVPVTFENIYIFEPIVIQHEDDDYMGIMLQPSGNFEVFIQKEGNNVIEIMKGKITDLKPMKSVLKQ</sequence>
<feature type="non-terminal residue" evidence="2">
    <location>
        <position position="1"/>
    </location>
</feature>
<evidence type="ECO:0000313" key="2">
    <source>
        <dbReference type="EMBL" id="JAS15628.1"/>
    </source>
</evidence>
<dbReference type="PANTHER" id="PTHR43775:SF23">
    <property type="entry name" value="FATTY ACID SYNTHASE 3"/>
    <property type="match status" value="1"/>
</dbReference>
<dbReference type="PANTHER" id="PTHR43775">
    <property type="entry name" value="FATTY ACID SYNTHASE"/>
    <property type="match status" value="1"/>
</dbReference>
<dbReference type="InterPro" id="IPR050091">
    <property type="entry name" value="PKS_NRPS_Biosynth_Enz"/>
</dbReference>
<dbReference type="InterPro" id="IPR001227">
    <property type="entry name" value="Ac_transferase_dom_sf"/>
</dbReference>
<dbReference type="GO" id="GO:0006633">
    <property type="term" value="P:fatty acid biosynthetic process"/>
    <property type="evidence" value="ECO:0007669"/>
    <property type="project" value="TreeGrafter"/>
</dbReference>
<dbReference type="EMBL" id="GEDC01021670">
    <property type="protein sequence ID" value="JAS15628.1"/>
    <property type="molecule type" value="Transcribed_RNA"/>
</dbReference>
<feature type="domain" description="Malonyl-CoA:ACP transacylase (MAT)" evidence="1">
    <location>
        <begin position="4"/>
        <end position="281"/>
    </location>
</feature>
<dbReference type="Gene3D" id="3.30.70.3290">
    <property type="match status" value="1"/>
</dbReference>
<dbReference type="SMART" id="SM00827">
    <property type="entry name" value="PKS_AT"/>
    <property type="match status" value="1"/>
</dbReference>
<dbReference type="GO" id="GO:0004312">
    <property type="term" value="F:fatty acid synthase activity"/>
    <property type="evidence" value="ECO:0007669"/>
    <property type="project" value="TreeGrafter"/>
</dbReference>
<proteinExistence type="predicted"/>
<reference evidence="2" key="1">
    <citation type="submission" date="2015-12" db="EMBL/GenBank/DDBJ databases">
        <title>De novo transcriptome assembly of four potential Pierce s Disease insect vectors from Arizona vineyards.</title>
        <authorList>
            <person name="Tassone E.E."/>
        </authorList>
    </citation>
    <scope>NUCLEOTIDE SEQUENCE</scope>
</reference>
<dbReference type="InterPro" id="IPR016035">
    <property type="entry name" value="Acyl_Trfase/lysoPLipase"/>
</dbReference>
<organism evidence="2">
    <name type="scientific">Clastoptera arizonana</name>
    <name type="common">Arizona spittle bug</name>
    <dbReference type="NCBI Taxonomy" id="38151"/>
    <lineage>
        <taxon>Eukaryota</taxon>
        <taxon>Metazoa</taxon>
        <taxon>Ecdysozoa</taxon>
        <taxon>Arthropoda</taxon>
        <taxon>Hexapoda</taxon>
        <taxon>Insecta</taxon>
        <taxon>Pterygota</taxon>
        <taxon>Neoptera</taxon>
        <taxon>Paraneoptera</taxon>
        <taxon>Hemiptera</taxon>
        <taxon>Auchenorrhyncha</taxon>
        <taxon>Cercopoidea</taxon>
        <taxon>Clastopteridae</taxon>
        <taxon>Clastoptera</taxon>
    </lineage>
</organism>
<gene>
    <name evidence="2" type="ORF">g.44271</name>
</gene>
<name>A0A1B6CQH7_9HEMI</name>
<dbReference type="AlphaFoldDB" id="A0A1B6CQH7"/>
<evidence type="ECO:0000259" key="1">
    <source>
        <dbReference type="SMART" id="SM00827"/>
    </source>
</evidence>
<dbReference type="InterPro" id="IPR014043">
    <property type="entry name" value="Acyl_transferase_dom"/>
</dbReference>